<keyword evidence="8" id="KW-0594">Phospholipid biosynthesis</keyword>
<evidence type="ECO:0000256" key="10">
    <source>
        <dbReference type="SAM" id="Phobius"/>
    </source>
</evidence>
<keyword evidence="12" id="KW-1185">Reference proteome</keyword>
<accession>A0A1E3G257</accession>
<evidence type="ECO:0000313" key="11">
    <source>
        <dbReference type="EMBL" id="ODN29963.1"/>
    </source>
</evidence>
<dbReference type="GO" id="GO:0008654">
    <property type="term" value="P:phospholipid biosynthetic process"/>
    <property type="evidence" value="ECO:0007669"/>
    <property type="project" value="UniProtKB-KW"/>
</dbReference>
<proteinExistence type="predicted"/>
<dbReference type="PANTHER" id="PTHR30309:SF1">
    <property type="entry name" value="GLYCEROL-3-PHOSPHATE ACYLTRANSFERASE 1"/>
    <property type="match status" value="1"/>
</dbReference>
<evidence type="ECO:0000256" key="6">
    <source>
        <dbReference type="ARBA" id="ARBA00023098"/>
    </source>
</evidence>
<dbReference type="PANTHER" id="PTHR30309">
    <property type="entry name" value="INNER MEMBRANE PROTEIN YGIH"/>
    <property type="match status" value="1"/>
</dbReference>
<dbReference type="Proteomes" id="UP000094570">
    <property type="component" value="Unassembled WGS sequence"/>
</dbReference>
<keyword evidence="5 10" id="KW-1133">Transmembrane helix</keyword>
<name>A0A1E3G257_9BACT</name>
<dbReference type="GO" id="GO:0005886">
    <property type="term" value="C:plasma membrane"/>
    <property type="evidence" value="ECO:0007669"/>
    <property type="project" value="InterPro"/>
</dbReference>
<keyword evidence="3" id="KW-0808">Transferase</keyword>
<dbReference type="InterPro" id="IPR003811">
    <property type="entry name" value="G3P_acylTferase_PlsY"/>
</dbReference>
<dbReference type="SMART" id="SM01207">
    <property type="entry name" value="G3P_acyltransf"/>
    <property type="match status" value="1"/>
</dbReference>
<keyword evidence="1" id="KW-1003">Cell membrane</keyword>
<keyword evidence="6" id="KW-0443">Lipid metabolism</keyword>
<feature type="transmembrane region" description="Helical" evidence="10">
    <location>
        <begin position="35"/>
        <end position="57"/>
    </location>
</feature>
<evidence type="ECO:0000256" key="7">
    <source>
        <dbReference type="ARBA" id="ARBA00023136"/>
    </source>
</evidence>
<feature type="transmembrane region" description="Helical" evidence="10">
    <location>
        <begin position="104"/>
        <end position="123"/>
    </location>
</feature>
<evidence type="ECO:0000256" key="3">
    <source>
        <dbReference type="ARBA" id="ARBA00022679"/>
    </source>
</evidence>
<dbReference type="GO" id="GO:0043772">
    <property type="term" value="F:acyl-phosphate glycerol-3-phosphate acyltransferase activity"/>
    <property type="evidence" value="ECO:0007669"/>
    <property type="project" value="InterPro"/>
</dbReference>
<evidence type="ECO:0000256" key="1">
    <source>
        <dbReference type="ARBA" id="ARBA00022475"/>
    </source>
</evidence>
<dbReference type="OrthoDB" id="9777124at2"/>
<dbReference type="EMBL" id="LWAF01000014">
    <property type="protein sequence ID" value="ODN29963.1"/>
    <property type="molecule type" value="Genomic_DNA"/>
</dbReference>
<evidence type="ECO:0000256" key="4">
    <source>
        <dbReference type="ARBA" id="ARBA00022692"/>
    </source>
</evidence>
<evidence type="ECO:0000256" key="9">
    <source>
        <dbReference type="ARBA" id="ARBA00023264"/>
    </source>
</evidence>
<dbReference type="Pfam" id="PF02660">
    <property type="entry name" value="G3P_acyltransf"/>
    <property type="match status" value="1"/>
</dbReference>
<feature type="transmembrane region" description="Helical" evidence="10">
    <location>
        <begin position="135"/>
        <end position="154"/>
    </location>
</feature>
<dbReference type="AlphaFoldDB" id="A0A1E3G257"/>
<gene>
    <name evidence="11" type="ORF">A4H02_08010</name>
</gene>
<protein>
    <submittedName>
        <fullName evidence="11">Uncharacterized protein</fullName>
    </submittedName>
</protein>
<keyword evidence="7 10" id="KW-0472">Membrane</keyword>
<comment type="caution">
    <text evidence="11">The sequence shown here is derived from an EMBL/GenBank/DDBJ whole genome shotgun (WGS) entry which is preliminary data.</text>
</comment>
<sequence>MYAPLLAKIAKVDLGKIRDGNPGSSNLWRAAGWRYGVVALALDYFKGTFPLFLFVVTGLLKNPYIISVAALVGIAGHAFSPFLKFRGGKAVATTFGAWSVLTKWEAPTLIGAIFTVFSVYNKFIGKSKTTPEEDALRVLYGFLALFLYVVFKLWEGRYELLILYIGNFAIILYKHRKEYLSLCRKICRGILRRNEV</sequence>
<evidence type="ECO:0000256" key="8">
    <source>
        <dbReference type="ARBA" id="ARBA00023209"/>
    </source>
</evidence>
<keyword evidence="2" id="KW-0444">Lipid biosynthesis</keyword>
<reference evidence="12" key="1">
    <citation type="submission" date="2016-04" db="EMBL/GenBank/DDBJ databases">
        <title>The genome sequence project of a novel Fervidobacterium isolate from a hot spring in Thailand.</title>
        <authorList>
            <person name="Gonzalez J.M."/>
            <person name="Cuecas A."/>
            <person name="Kanoksilapatham W."/>
        </authorList>
    </citation>
    <scope>NUCLEOTIDE SEQUENCE [LARGE SCALE GENOMIC DNA]</scope>
    <source>
        <strain evidence="12">FC2004</strain>
    </source>
</reference>
<keyword evidence="9" id="KW-1208">Phospholipid metabolism</keyword>
<feature type="transmembrane region" description="Helical" evidence="10">
    <location>
        <begin position="64"/>
        <end position="84"/>
    </location>
</feature>
<evidence type="ECO:0000313" key="12">
    <source>
        <dbReference type="Proteomes" id="UP000094570"/>
    </source>
</evidence>
<evidence type="ECO:0000256" key="5">
    <source>
        <dbReference type="ARBA" id="ARBA00022989"/>
    </source>
</evidence>
<keyword evidence="4 10" id="KW-0812">Transmembrane</keyword>
<dbReference type="STRING" id="1008305.A4H02_08010"/>
<organism evidence="11 12">
    <name type="scientific">Fervidobacterium thailandense</name>
    <dbReference type="NCBI Taxonomy" id="1008305"/>
    <lineage>
        <taxon>Bacteria</taxon>
        <taxon>Thermotogati</taxon>
        <taxon>Thermotogota</taxon>
        <taxon>Thermotogae</taxon>
        <taxon>Thermotogales</taxon>
        <taxon>Fervidobacteriaceae</taxon>
        <taxon>Fervidobacterium</taxon>
    </lineage>
</organism>
<evidence type="ECO:0000256" key="2">
    <source>
        <dbReference type="ARBA" id="ARBA00022516"/>
    </source>
</evidence>